<evidence type="ECO:0000256" key="2">
    <source>
        <dbReference type="SAM" id="SignalP"/>
    </source>
</evidence>
<proteinExistence type="predicted"/>
<name>A0A9W7T1C2_9PEZI</name>
<comment type="caution">
    <text evidence="3">The sequence shown here is derived from an EMBL/GenBank/DDBJ whole genome shotgun (WGS) entry which is preliminary data.</text>
</comment>
<feature type="chain" id="PRO_5040852647" evidence="2">
    <location>
        <begin position="23"/>
        <end position="698"/>
    </location>
</feature>
<keyword evidence="4" id="KW-1185">Reference proteome</keyword>
<feature type="region of interest" description="Disordered" evidence="1">
    <location>
        <begin position="654"/>
        <end position="677"/>
    </location>
</feature>
<reference evidence="3 4" key="1">
    <citation type="journal article" date="2018" name="IMA Fungus">
        <title>IMA Genome-F 10: Nine draft genome sequences of Claviceps purpurea s.lat., including C. arundinis, C. humidiphila, and C. cf. spartinae, pseudomolecules for the pitch canker pathogen Fusarium circinatum, draft genome of Davidsoniella eucalypti, Grosmannia galeiformis, Quambalaria eucalypti, and Teratosphaeria destructans.</title>
        <authorList>
            <person name="Wingfield B.D."/>
            <person name="Liu M."/>
            <person name="Nguyen H.D."/>
            <person name="Lane F.A."/>
            <person name="Morgan S.W."/>
            <person name="De Vos L."/>
            <person name="Wilken P.M."/>
            <person name="Duong T.A."/>
            <person name="Aylward J."/>
            <person name="Coetzee M.P."/>
            <person name="Dadej K."/>
            <person name="De Beer Z.W."/>
            <person name="Findlay W."/>
            <person name="Havenga M."/>
            <person name="Kolarik M."/>
            <person name="Menzies J.G."/>
            <person name="Naidoo K."/>
            <person name="Pochopski O."/>
            <person name="Shoukouhi P."/>
            <person name="Santana Q.C."/>
            <person name="Seifert K.A."/>
            <person name="Soal N."/>
            <person name="Steenkamp E.T."/>
            <person name="Tatham C.T."/>
            <person name="van der Nest M.A."/>
            <person name="Wingfield M.J."/>
        </authorList>
    </citation>
    <scope>NUCLEOTIDE SEQUENCE [LARGE SCALE GENOMIC DNA]</scope>
    <source>
        <strain evidence="3">CMW44962</strain>
    </source>
</reference>
<sequence>MTSTNFAATLLACLLSTRFAYGTAPVASGTPPGASFQVKGPCDSVVSSSPDGNGVVVNMNCAGLPATGGPFHYYIANGTCPTASAMLDPYKDGGKTCDMGKPQTCAVGDLSGKHGAINRTSGQSSYNDPYVSTVCGSNATVCGRSLIVNYANGTLLSCANYLQAAGGSGAAPMNSSTPVPSILTTTREATNIAAGPVSTVIVAGNGSALSDQPSTTTTAQATIWTTAAASLVTVVVPTVGYALPGHNNTVTVTTTATRNDTVPASAVSTLQILPSNTSAVATNATTAGRANLLVVTVPATNAAGQTITTTMTIPPNSPDSERGDHDQLCRPASVFSGIDRDIFAKCHLIGPQYHVGHVYFVTITQLSPSVQTILSTVTSIIQAAASPLTLTVTPQVSTVSQVAAQTSTATMSQPVIISSIQTTASPSVVTITSTPPALVQVVATVSLPVTSLITSVIQPSPVTSIFTAAAVVNTILSTTVTAIGGQTLLAVSVPGAANVNVAVPSISLPAATLIGFVNGHGQTTRTSTIQRGSSTRASTTKTKFISVSLPKKTVMATRTTQSMTTVKTKEVTKPTMKLATTKVTATVKPAAKATKVATKVVTVTPQPVAKSTKLTTKLVTFRPPKTAKVAPPKTPKPAAKTTKVVATKTLKPAAQTTKVTTKKVTAHPKPTTKKITTQQVKVTKTVQPKKEAAVTMQA</sequence>
<dbReference type="GO" id="GO:0006801">
    <property type="term" value="P:superoxide metabolic process"/>
    <property type="evidence" value="ECO:0007669"/>
    <property type="project" value="InterPro"/>
</dbReference>
<evidence type="ECO:0000256" key="1">
    <source>
        <dbReference type="SAM" id="MobiDB-lite"/>
    </source>
</evidence>
<feature type="signal peptide" evidence="2">
    <location>
        <begin position="1"/>
        <end position="22"/>
    </location>
</feature>
<evidence type="ECO:0000313" key="4">
    <source>
        <dbReference type="Proteomes" id="UP001138500"/>
    </source>
</evidence>
<dbReference type="SUPFAM" id="SSF49329">
    <property type="entry name" value="Cu,Zn superoxide dismutase-like"/>
    <property type="match status" value="1"/>
</dbReference>
<protein>
    <submittedName>
        <fullName evidence="3">Cu,Zn superoxide dismutase-like protein</fullName>
    </submittedName>
</protein>
<reference evidence="3 4" key="2">
    <citation type="journal article" date="2021" name="Curr. Genet.">
        <title>Genetic response to nitrogen starvation in the aggressive Eucalyptus foliar pathogen Teratosphaeria destructans.</title>
        <authorList>
            <person name="Havenga M."/>
            <person name="Wingfield B.D."/>
            <person name="Wingfield M.J."/>
            <person name="Dreyer L.L."/>
            <person name="Roets F."/>
            <person name="Aylward J."/>
        </authorList>
    </citation>
    <scope>NUCLEOTIDE SEQUENCE [LARGE SCALE GENOMIC DNA]</scope>
    <source>
        <strain evidence="3">CMW44962</strain>
    </source>
</reference>
<accession>A0A9W7T1C2</accession>
<dbReference type="AlphaFoldDB" id="A0A9W7T1C2"/>
<gene>
    <name evidence="3" type="ORF">Tdes44962_MAKER06615</name>
</gene>
<dbReference type="EMBL" id="RIBY02000058">
    <property type="protein sequence ID" value="KAH9845489.1"/>
    <property type="molecule type" value="Genomic_DNA"/>
</dbReference>
<keyword evidence="2" id="KW-0732">Signal</keyword>
<dbReference type="GO" id="GO:0046872">
    <property type="term" value="F:metal ion binding"/>
    <property type="evidence" value="ECO:0007669"/>
    <property type="project" value="InterPro"/>
</dbReference>
<feature type="compositionally biased region" description="Basic residues" evidence="1">
    <location>
        <begin position="660"/>
        <end position="672"/>
    </location>
</feature>
<dbReference type="Gene3D" id="2.60.40.200">
    <property type="entry name" value="Superoxide dismutase, copper/zinc binding domain"/>
    <property type="match status" value="1"/>
</dbReference>
<evidence type="ECO:0000313" key="3">
    <source>
        <dbReference type="EMBL" id="KAH9845489.1"/>
    </source>
</evidence>
<dbReference type="OrthoDB" id="159229at2759"/>
<dbReference type="InterPro" id="IPR036423">
    <property type="entry name" value="SOD-like_Cu/Zn_dom_sf"/>
</dbReference>
<dbReference type="Proteomes" id="UP001138500">
    <property type="component" value="Unassembled WGS sequence"/>
</dbReference>
<organism evidence="3 4">
    <name type="scientific">Teratosphaeria destructans</name>
    <dbReference type="NCBI Taxonomy" id="418781"/>
    <lineage>
        <taxon>Eukaryota</taxon>
        <taxon>Fungi</taxon>
        <taxon>Dikarya</taxon>
        <taxon>Ascomycota</taxon>
        <taxon>Pezizomycotina</taxon>
        <taxon>Dothideomycetes</taxon>
        <taxon>Dothideomycetidae</taxon>
        <taxon>Mycosphaerellales</taxon>
        <taxon>Teratosphaeriaceae</taxon>
        <taxon>Teratosphaeria</taxon>
    </lineage>
</organism>